<accession>A0A0D6EF11</accession>
<dbReference type="InterPro" id="IPR027523">
    <property type="entry name" value="CLU_prot"/>
</dbReference>
<keyword evidence="1" id="KW-0963">Cytoplasm</keyword>
<dbReference type="PANTHER" id="PTHR12601">
    <property type="entry name" value="EUKARYOTIC TRANSLATION INITIATION FACTOR 3 SUBUNIT EIF-3"/>
    <property type="match status" value="1"/>
</dbReference>
<feature type="compositionally biased region" description="Basic and acidic residues" evidence="3">
    <location>
        <begin position="855"/>
        <end position="873"/>
    </location>
</feature>
<proteinExistence type="predicted"/>
<feature type="region of interest" description="Disordered" evidence="3">
    <location>
        <begin position="270"/>
        <end position="308"/>
    </location>
</feature>
<evidence type="ECO:0000256" key="2">
    <source>
        <dbReference type="SAM" id="Coils"/>
    </source>
</evidence>
<feature type="region of interest" description="Disordered" evidence="3">
    <location>
        <begin position="1504"/>
        <end position="1540"/>
    </location>
</feature>
<evidence type="ECO:0000313" key="5">
    <source>
        <dbReference type="EMBL" id="CEQ38597.1"/>
    </source>
</evidence>
<name>A0A0D6EF11_SPOSA</name>
<dbReference type="Gene3D" id="1.25.40.10">
    <property type="entry name" value="Tetratricopeptide repeat domain"/>
    <property type="match status" value="2"/>
</dbReference>
<reference evidence="6" key="1">
    <citation type="submission" date="2015-02" db="EMBL/GenBank/DDBJ databases">
        <authorList>
            <person name="Gon?alves P."/>
        </authorList>
    </citation>
    <scope>NUCLEOTIDE SEQUENCE [LARGE SCALE GENOMIC DNA]</scope>
</reference>
<dbReference type="CDD" id="cd15466">
    <property type="entry name" value="CLU-central"/>
    <property type="match status" value="1"/>
</dbReference>
<feature type="region of interest" description="Disordered" evidence="3">
    <location>
        <begin position="842"/>
        <end position="873"/>
    </location>
</feature>
<feature type="compositionally biased region" description="Low complexity" evidence="3">
    <location>
        <begin position="1504"/>
        <end position="1515"/>
    </location>
</feature>
<dbReference type="GO" id="GO:0005737">
    <property type="term" value="C:cytoplasm"/>
    <property type="evidence" value="ECO:0007669"/>
    <property type="project" value="TreeGrafter"/>
</dbReference>
<dbReference type="InterPro" id="IPR023231">
    <property type="entry name" value="GSKIP_dom_sf"/>
</dbReference>
<feature type="coiled-coil region" evidence="2">
    <location>
        <begin position="1259"/>
        <end position="1319"/>
    </location>
</feature>
<dbReference type="PANTHER" id="PTHR12601:SF6">
    <property type="entry name" value="CLUSTERED MITOCHONDRIA PROTEIN HOMOLOG"/>
    <property type="match status" value="1"/>
</dbReference>
<dbReference type="Pfam" id="PF12807">
    <property type="entry name" value="eIF3_p135"/>
    <property type="match status" value="1"/>
</dbReference>
<dbReference type="InterPro" id="IPR033646">
    <property type="entry name" value="CLU-central"/>
</dbReference>
<keyword evidence="6" id="KW-1185">Reference proteome</keyword>
<feature type="region of interest" description="Disordered" evidence="3">
    <location>
        <begin position="671"/>
        <end position="697"/>
    </location>
</feature>
<dbReference type="InterPro" id="IPR025697">
    <property type="entry name" value="CLU_dom"/>
</dbReference>
<feature type="non-terminal residue" evidence="5">
    <location>
        <position position="1"/>
    </location>
</feature>
<keyword evidence="2" id="KW-0175">Coiled coil</keyword>
<dbReference type="Pfam" id="PF13236">
    <property type="entry name" value="CLU"/>
    <property type="match status" value="1"/>
</dbReference>
<evidence type="ECO:0000313" key="6">
    <source>
        <dbReference type="Proteomes" id="UP000243876"/>
    </source>
</evidence>
<dbReference type="SUPFAM" id="SSF103107">
    <property type="entry name" value="Hypothetical protein c14orf129, hspc210"/>
    <property type="match status" value="1"/>
</dbReference>
<sequence length="1562" mass="170088">MSSAHAEGEQLPIDSANVDVDQLEQADDAFASSIEVTLLVPPQSFLQLPPTPASKTSDGFLELPFTSALTDIVSDLRNIIVDAPEGFWLGAFSLAPYYAEEIQQEAVDEAKEGDDLPQKQYGEWKVLTPPPAKEDQEEIDLKAWNLTSEGVLGDFADLSGVFGAEPEFWEGKKRGLKVTFTAFSPITMHHHLLKVRDVLFSNLPTLAATTSTYDPTTLAIGAGASLYSSVRGEQVTAPEAQVSQPEEVEEKRELLRTSLEDEGCSCSSFTAASGKGKKGKPAKKAAPAPAPAPEPTPAPASVPSEPSTHAFTNWTLEDLEAANYIQHLTPSAATAATSPCIKSLGVSPWSPPPHARRLRGDIIYLTVQTLESESYTLTGSTSGFWISKTTASIFDPSPRVVLPRGVRQGPYHSLFELLADLSPSFRKNLASLLAKSTRSDLTQSELVASLAITNTLPAAPFLVPAPSHAADPFRTQAAYLLTGSTTAEQLPNARDWNDEFGQFQDLPHSTLNERLLRERLICRTQADFVLAATRGALQIARGDVPPLNPNEPASAHTYIHNNLLFTKAEDSTGLYANGLGGDEASRYAAGKDLKGIELLERLDVDGLSSMQTVLVDYLGARWIVQSLIPGLFKAARDEADELAAKEQEKATGEKVERKAVEVYPVDDEEAKKAAAAAKEADKPFPSEETPNKDDYPPTSAFRIVYGAANPEIPDEKVRSSTYFHEKLAKQVAKGMRFAEHMVKDQEGREVKLWTASDMHGIAAPDGRSYFIDCFRLHCVDVEFREQDVAASDNAPAYPHRLVLLRPELLEAFRESKLQKWLEEQVTRAKIENDQKSIEAELKEAATDSTAAAGPAKEEEPKADAEIQGEEKKVEPTTSVINADDFVLNFNPDAFVERKPSKEAGESLVIYDAADPATENVRLASQYLREVVLKEFLVEAAANSFAVTDGFFLTKVLHRKGINMRYLGALVEKIDKEGADLDYGKTPSKNEAQFTLNLLRHTFQSEMVVRAAKHILNRLLRAAPAFDQPFVVAHFLNCLLGASLNASPVAETPYLPSSASVTRTWTSLTPASLRADLVNEIHSRFRYALPETWFDADMLKNKVARELCLRVGVQLVARPYDYGSSAVATPAVSSDAEKGEAVSNDAAAAASSGKNKKKKKSSKAVNGEQARADLPAQTFSADDVLNIMPVVKSTVHKSSLVDDNFVHGQRAIGEGQVDVGEAVVNESLHLCEQIFGAVHPEAAQKYHALGIVWHNLSQRVMQTIRTHEFAEQALKELEAEGREDREEDRKQIQELIIPNVEAARNEAETYLQQAVRMMRQSIVITERVNGVDSHDAIQQYSDLGLLEQAAGNVTVGLKLTKHAMDLWTAAYGPRHPTMVALLSNVAAMVQGQWGPEAAISLQKEYRKLAELVYGADSVPVGQAELTLGQTYALVSDLPAALEHMKVAQTVLSKHLGDEAKEVQEAANLVRFIEASVAREGIERAAREERLKKKFPQLVANRTVGGAAAGPSGAALGKQPASTSALPTKREHGQKASLSVDELVSFIEGPSSSKGANRKRKPSP</sequence>
<dbReference type="GO" id="GO:0003729">
    <property type="term" value="F:mRNA binding"/>
    <property type="evidence" value="ECO:0007669"/>
    <property type="project" value="TreeGrafter"/>
</dbReference>
<dbReference type="Gene3D" id="3.30.2280.10">
    <property type="entry name" value="Hypothetical protein (hspc210)"/>
    <property type="match status" value="1"/>
</dbReference>
<feature type="region of interest" description="Disordered" evidence="3">
    <location>
        <begin position="1132"/>
        <end position="1168"/>
    </location>
</feature>
<dbReference type="OrthoDB" id="771227at2759"/>
<dbReference type="Proteomes" id="UP000243876">
    <property type="component" value="Unassembled WGS sequence"/>
</dbReference>
<evidence type="ECO:0000256" key="3">
    <source>
        <dbReference type="SAM" id="MobiDB-lite"/>
    </source>
</evidence>
<dbReference type="GO" id="GO:0048312">
    <property type="term" value="P:intracellular distribution of mitochondria"/>
    <property type="evidence" value="ECO:0007669"/>
    <property type="project" value="TreeGrafter"/>
</dbReference>
<feature type="compositionally biased region" description="Pro residues" evidence="3">
    <location>
        <begin position="288"/>
        <end position="300"/>
    </location>
</feature>
<dbReference type="EMBL" id="CENE01000001">
    <property type="protein sequence ID" value="CEQ38597.1"/>
    <property type="molecule type" value="Genomic_DNA"/>
</dbReference>
<gene>
    <name evidence="5" type="primary">SPOSA6832_00044</name>
</gene>
<feature type="compositionally biased region" description="Low complexity" evidence="3">
    <location>
        <begin position="1140"/>
        <end position="1152"/>
    </location>
</feature>
<feature type="compositionally biased region" description="Basic and acidic residues" evidence="3">
    <location>
        <begin position="678"/>
        <end position="695"/>
    </location>
</feature>
<evidence type="ECO:0000256" key="1">
    <source>
        <dbReference type="ARBA" id="ARBA00022490"/>
    </source>
</evidence>
<evidence type="ECO:0000259" key="4">
    <source>
        <dbReference type="PROSITE" id="PS51823"/>
    </source>
</evidence>
<feature type="domain" description="Clu" evidence="4">
    <location>
        <begin position="466"/>
        <end position="784"/>
    </location>
</feature>
<dbReference type="PROSITE" id="PS51823">
    <property type="entry name" value="CLU"/>
    <property type="match status" value="1"/>
</dbReference>
<dbReference type="InterPro" id="IPR011990">
    <property type="entry name" value="TPR-like_helical_dom_sf"/>
</dbReference>
<organism evidence="5 6">
    <name type="scientific">Sporidiobolus salmonicolor</name>
    <name type="common">Yeast-like fungus</name>
    <name type="synonym">Sporobolomyces salmonicolor</name>
    <dbReference type="NCBI Taxonomy" id="5005"/>
    <lineage>
        <taxon>Eukaryota</taxon>
        <taxon>Fungi</taxon>
        <taxon>Dikarya</taxon>
        <taxon>Basidiomycota</taxon>
        <taxon>Pucciniomycotina</taxon>
        <taxon>Microbotryomycetes</taxon>
        <taxon>Sporidiobolales</taxon>
        <taxon>Sporidiobolaceae</taxon>
        <taxon>Sporobolomyces</taxon>
    </lineage>
</organism>
<protein>
    <submittedName>
        <fullName evidence="5">SPOSA6832_00044-mRNA-1:cds</fullName>
    </submittedName>
</protein>